<dbReference type="Proteomes" id="UP000591735">
    <property type="component" value="Unassembled WGS sequence"/>
</dbReference>
<feature type="chain" id="PRO_5032353174" description="Ankyrin repeat domain-containing protein" evidence="4">
    <location>
        <begin position="18"/>
        <end position="401"/>
    </location>
</feature>
<feature type="repeat" description="ANK" evidence="3">
    <location>
        <begin position="337"/>
        <end position="369"/>
    </location>
</feature>
<dbReference type="InterPro" id="IPR002110">
    <property type="entry name" value="Ankyrin_rpt"/>
</dbReference>
<dbReference type="EMBL" id="JACHFE010000005">
    <property type="protein sequence ID" value="MBB5321637.1"/>
    <property type="molecule type" value="Genomic_DNA"/>
</dbReference>
<keyword evidence="1" id="KW-0677">Repeat</keyword>
<dbReference type="InterPro" id="IPR051573">
    <property type="entry name" value="Ankyrin-SOCS_box_domain"/>
</dbReference>
<comment type="caution">
    <text evidence="5">The sequence shown here is derived from an EMBL/GenBank/DDBJ whole genome shotgun (WGS) entry which is preliminary data.</text>
</comment>
<dbReference type="GO" id="GO:0045732">
    <property type="term" value="P:positive regulation of protein catabolic process"/>
    <property type="evidence" value="ECO:0007669"/>
    <property type="project" value="TreeGrafter"/>
</dbReference>
<dbReference type="Pfam" id="PF12796">
    <property type="entry name" value="Ank_2"/>
    <property type="match status" value="1"/>
</dbReference>
<dbReference type="SMART" id="SM00248">
    <property type="entry name" value="ANK"/>
    <property type="match status" value="2"/>
</dbReference>
<reference evidence="5 6" key="1">
    <citation type="submission" date="2020-08" db="EMBL/GenBank/DDBJ databases">
        <title>Genomic Encyclopedia of Type Strains, Phase IV (KMG-IV): sequencing the most valuable type-strain genomes for metagenomic binning, comparative biology and taxonomic classification.</title>
        <authorList>
            <person name="Goeker M."/>
        </authorList>
    </citation>
    <scope>NUCLEOTIDE SEQUENCE [LARGE SCALE GENOMIC DNA]</scope>
    <source>
        <strain evidence="5 6">DSM 22359</strain>
    </source>
</reference>
<dbReference type="SUPFAM" id="SSF48403">
    <property type="entry name" value="Ankyrin repeat"/>
    <property type="match status" value="1"/>
</dbReference>
<dbReference type="Gene3D" id="1.25.40.20">
    <property type="entry name" value="Ankyrin repeat-containing domain"/>
    <property type="match status" value="1"/>
</dbReference>
<dbReference type="PANTHER" id="PTHR24136:SF15">
    <property type="entry name" value="ANK_REP_REGION DOMAIN-CONTAINING PROTEIN"/>
    <property type="match status" value="1"/>
</dbReference>
<evidence type="ECO:0000256" key="1">
    <source>
        <dbReference type="ARBA" id="ARBA00022737"/>
    </source>
</evidence>
<feature type="repeat" description="ANK" evidence="3">
    <location>
        <begin position="290"/>
        <end position="322"/>
    </location>
</feature>
<name>A0A840ULA8_9GAMM</name>
<evidence type="ECO:0008006" key="7">
    <source>
        <dbReference type="Google" id="ProtNLM"/>
    </source>
</evidence>
<accession>A0A840ULA8</accession>
<organism evidence="5 6">
    <name type="scientific">Marinobacter oulmenensis</name>
    <dbReference type="NCBI Taxonomy" id="643747"/>
    <lineage>
        <taxon>Bacteria</taxon>
        <taxon>Pseudomonadati</taxon>
        <taxon>Pseudomonadota</taxon>
        <taxon>Gammaproteobacteria</taxon>
        <taxon>Pseudomonadales</taxon>
        <taxon>Marinobacteraceae</taxon>
        <taxon>Marinobacter</taxon>
    </lineage>
</organism>
<evidence type="ECO:0000256" key="4">
    <source>
        <dbReference type="SAM" id="SignalP"/>
    </source>
</evidence>
<evidence type="ECO:0000256" key="2">
    <source>
        <dbReference type="ARBA" id="ARBA00023043"/>
    </source>
</evidence>
<dbReference type="PROSITE" id="PS50088">
    <property type="entry name" value="ANK_REPEAT"/>
    <property type="match status" value="2"/>
</dbReference>
<proteinExistence type="predicted"/>
<keyword evidence="6" id="KW-1185">Reference proteome</keyword>
<evidence type="ECO:0000313" key="6">
    <source>
        <dbReference type="Proteomes" id="UP000591735"/>
    </source>
</evidence>
<dbReference type="PANTHER" id="PTHR24136">
    <property type="entry name" value="SOWAH (DROSOPHILA) HOMOLOG"/>
    <property type="match status" value="1"/>
</dbReference>
<dbReference type="GO" id="GO:0016567">
    <property type="term" value="P:protein ubiquitination"/>
    <property type="evidence" value="ECO:0007669"/>
    <property type="project" value="TreeGrafter"/>
</dbReference>
<feature type="signal peptide" evidence="4">
    <location>
        <begin position="1"/>
        <end position="17"/>
    </location>
</feature>
<keyword evidence="2 3" id="KW-0040">ANK repeat</keyword>
<evidence type="ECO:0000313" key="5">
    <source>
        <dbReference type="EMBL" id="MBB5321637.1"/>
    </source>
</evidence>
<dbReference type="PROSITE" id="PS50297">
    <property type="entry name" value="ANK_REP_REGION"/>
    <property type="match status" value="2"/>
</dbReference>
<sequence>MRYLIVFIALFSGFAGADENPLADRNVTCEEMEQYPEIVFQLNDLGSGHMSPTDVDYQCPKSLDQLAFLEEIIDQASHIRSPSRLPQFCTGSIIYAQWRYYHFDLAKLGYYPQGYSPRKTGKTRGMAYFEEWSYQSLYNRRIYKDYMRALEKARPLLTDWYSKTHSVSRQVAQAYADNALSRISDYGFGSYFYYWEPEELVPYTDQAVTGDYTQFLASIDSASDPQKTNSLRRLLAHDAETDVIERLASSIKTFPVESRSEPIIANAVYSPANLQVLLDAGYPPDQQNEFGKTTLYYAVQFGQHESVEVLLAHGANVNHKYQQENEDPFDCSGIEHWGRTPLMHAAQHSDPEMVSVLLAAGADPEDTDVKGLSALDYAKQGRNPENEQLLRQALEKGEPGN</sequence>
<gene>
    <name evidence="5" type="ORF">HNR38_002131</name>
</gene>
<protein>
    <recommendedName>
        <fullName evidence="7">Ankyrin repeat domain-containing protein</fullName>
    </recommendedName>
</protein>
<dbReference type="AlphaFoldDB" id="A0A840ULA8"/>
<dbReference type="RefSeq" id="WP_183703620.1">
    <property type="nucleotide sequence ID" value="NZ_JACHFE010000005.1"/>
</dbReference>
<keyword evidence="4" id="KW-0732">Signal</keyword>
<evidence type="ECO:0000256" key="3">
    <source>
        <dbReference type="PROSITE-ProRule" id="PRU00023"/>
    </source>
</evidence>
<dbReference type="InterPro" id="IPR036770">
    <property type="entry name" value="Ankyrin_rpt-contain_sf"/>
</dbReference>